<dbReference type="SUPFAM" id="SSF55729">
    <property type="entry name" value="Acyl-CoA N-acyltransferases (Nat)"/>
    <property type="match status" value="1"/>
</dbReference>
<organism evidence="4 5">
    <name type="scientific">Alicyclobacillus mengziensis</name>
    <dbReference type="NCBI Taxonomy" id="2931921"/>
    <lineage>
        <taxon>Bacteria</taxon>
        <taxon>Bacillati</taxon>
        <taxon>Bacillota</taxon>
        <taxon>Bacilli</taxon>
        <taxon>Bacillales</taxon>
        <taxon>Alicyclobacillaceae</taxon>
        <taxon>Alicyclobacillus</taxon>
    </lineage>
</organism>
<reference evidence="4 5" key="1">
    <citation type="submission" date="2021-02" db="EMBL/GenBank/DDBJ databases">
        <title>Alicyclobacillus curvatus sp. nov. and Alicyclobacillus mengziensis sp. nov., two acidophilic bacteria isolated from acid mine drainage.</title>
        <authorList>
            <person name="Huang Y."/>
        </authorList>
    </citation>
    <scope>NUCLEOTIDE SEQUENCE [LARGE SCALE GENOMIC DNA]</scope>
    <source>
        <strain evidence="4 5">S30H14</strain>
    </source>
</reference>
<evidence type="ECO:0000259" key="3">
    <source>
        <dbReference type="PROSITE" id="PS51186"/>
    </source>
</evidence>
<evidence type="ECO:0000256" key="2">
    <source>
        <dbReference type="ARBA" id="ARBA00023315"/>
    </source>
</evidence>
<keyword evidence="1" id="KW-0808">Transferase</keyword>
<keyword evidence="2" id="KW-0012">Acyltransferase</keyword>
<dbReference type="CDD" id="cd04301">
    <property type="entry name" value="NAT_SF"/>
    <property type="match status" value="1"/>
</dbReference>
<evidence type="ECO:0000256" key="1">
    <source>
        <dbReference type="ARBA" id="ARBA00022679"/>
    </source>
</evidence>
<dbReference type="GO" id="GO:0005737">
    <property type="term" value="C:cytoplasm"/>
    <property type="evidence" value="ECO:0007669"/>
    <property type="project" value="TreeGrafter"/>
</dbReference>
<evidence type="ECO:0000313" key="5">
    <source>
        <dbReference type="Proteomes" id="UP000663505"/>
    </source>
</evidence>
<sequence>MRIRKATVEDVDSIQELIQQYAAIGLMLPRTAKSLYEHLQNFTVAEENGTIVGTVGLHILWKDLAEVRSLAVSADCHGQGIGRKLVEHTIFEAEQLGISQVLSLTYQTDFFSKLGFEVVKRDTLPRKVWKDCVICKKFDRCDEIAMIYYTQCFLKVQPLVEVDSSI</sequence>
<dbReference type="InterPro" id="IPR045039">
    <property type="entry name" value="NSI-like"/>
</dbReference>
<dbReference type="InterPro" id="IPR016181">
    <property type="entry name" value="Acyl_CoA_acyltransferase"/>
</dbReference>
<evidence type="ECO:0000313" key="4">
    <source>
        <dbReference type="EMBL" id="QSO49435.1"/>
    </source>
</evidence>
<dbReference type="PROSITE" id="PS51186">
    <property type="entry name" value="GNAT"/>
    <property type="match status" value="1"/>
</dbReference>
<gene>
    <name evidence="4" type="ORF">JZ786_11310</name>
</gene>
<dbReference type="EMBL" id="CP071182">
    <property type="protein sequence ID" value="QSO49435.1"/>
    <property type="molecule type" value="Genomic_DNA"/>
</dbReference>
<dbReference type="Gene3D" id="3.40.630.30">
    <property type="match status" value="1"/>
</dbReference>
<dbReference type="PANTHER" id="PTHR43626">
    <property type="entry name" value="ACYL-COA N-ACYLTRANSFERASE"/>
    <property type="match status" value="1"/>
</dbReference>
<dbReference type="AlphaFoldDB" id="A0A9X7W2Y6"/>
<dbReference type="GO" id="GO:0008080">
    <property type="term" value="F:N-acetyltransferase activity"/>
    <property type="evidence" value="ECO:0007669"/>
    <property type="project" value="InterPro"/>
</dbReference>
<keyword evidence="5" id="KW-1185">Reference proteome</keyword>
<dbReference type="RefSeq" id="WP_206658746.1">
    <property type="nucleotide sequence ID" value="NZ_CP071182.1"/>
</dbReference>
<protein>
    <submittedName>
        <fullName evidence="4">N-acetyltransferase</fullName>
    </submittedName>
</protein>
<dbReference type="KEGG" id="afx:JZ786_11310"/>
<dbReference type="Pfam" id="PF13508">
    <property type="entry name" value="Acetyltransf_7"/>
    <property type="match status" value="1"/>
</dbReference>
<dbReference type="InterPro" id="IPR000182">
    <property type="entry name" value="GNAT_dom"/>
</dbReference>
<dbReference type="PANTHER" id="PTHR43626:SF4">
    <property type="entry name" value="GCN5-RELATED N-ACETYLTRANSFERASE 2, CHLOROPLASTIC"/>
    <property type="match status" value="1"/>
</dbReference>
<feature type="domain" description="N-acetyltransferase" evidence="3">
    <location>
        <begin position="1"/>
        <end position="139"/>
    </location>
</feature>
<proteinExistence type="predicted"/>
<dbReference type="Proteomes" id="UP000663505">
    <property type="component" value="Chromosome"/>
</dbReference>
<accession>A0A9X7W2Y6</accession>
<name>A0A9X7W2Y6_9BACL</name>
<dbReference type="NCBIfam" id="NF005840">
    <property type="entry name" value="PRK07757.1"/>
    <property type="match status" value="1"/>
</dbReference>